<dbReference type="PRINTS" id="PR01790">
    <property type="entry name" value="SMP30FAMILY"/>
</dbReference>
<dbReference type="Pfam" id="PF08450">
    <property type="entry name" value="SGL"/>
    <property type="match status" value="1"/>
</dbReference>
<dbReference type="EMBL" id="JBHLUH010000064">
    <property type="protein sequence ID" value="MFC0532040.1"/>
    <property type="molecule type" value="Genomic_DNA"/>
</dbReference>
<sequence>MTVTRAQVLPASTTHVLAEGPTWDAEAQLVRWVDIELGRVYEARYDGQLVGERLVAQAPGTAGAAVHARDGGLLVAGATALMRIDRASDVVGSLAIVPSGVGSRLNDGGTDPGGRYLVGTFALDGRFGHERLVRVEHDGRVRVLDDDLSLSNGLAWSPDGSLFYSIDTLRRTVWVRDYDVDGIDVGPRRVAFTIPDGLPDGMTADSEGNLWIAVWGAGQVRCYSPDGDLHRIVEVDAPFTSSSSFVGTQLSSLLITTASLRYEGRSPGPNGGRLFAADVGVIGRPTQPWRPSFPLGLD</sequence>
<dbReference type="InterPro" id="IPR005511">
    <property type="entry name" value="SMP-30"/>
</dbReference>
<dbReference type="EC" id="3.1.1.99" evidence="3"/>
<keyword evidence="4" id="KW-1185">Reference proteome</keyword>
<name>A0ABV6MBE2_9ACTN</name>
<comment type="similarity">
    <text evidence="1">Belongs to the SMP-30/CGR1 family.</text>
</comment>
<dbReference type="PANTHER" id="PTHR10907">
    <property type="entry name" value="REGUCALCIN"/>
    <property type="match status" value="1"/>
</dbReference>
<dbReference type="PANTHER" id="PTHR10907:SF47">
    <property type="entry name" value="REGUCALCIN"/>
    <property type="match status" value="1"/>
</dbReference>
<proteinExistence type="inferred from homology"/>
<protein>
    <submittedName>
        <fullName evidence="3">SMP-30/gluconolactonase/LRE family protein</fullName>
        <ecNumber evidence="3">3.1.1.99</ecNumber>
    </submittedName>
</protein>
<dbReference type="SUPFAM" id="SSF63829">
    <property type="entry name" value="Calcium-dependent phosphotriesterase"/>
    <property type="match status" value="1"/>
</dbReference>
<gene>
    <name evidence="3" type="ORF">ACFFIA_30750</name>
</gene>
<dbReference type="InterPro" id="IPR011042">
    <property type="entry name" value="6-blade_b-propeller_TolB-like"/>
</dbReference>
<keyword evidence="3" id="KW-0378">Hydrolase</keyword>
<comment type="caution">
    <text evidence="3">The sequence shown here is derived from an EMBL/GenBank/DDBJ whole genome shotgun (WGS) entry which is preliminary data.</text>
</comment>
<organism evidence="3 4">
    <name type="scientific">Phytohabitans kaempferiae</name>
    <dbReference type="NCBI Taxonomy" id="1620943"/>
    <lineage>
        <taxon>Bacteria</taxon>
        <taxon>Bacillati</taxon>
        <taxon>Actinomycetota</taxon>
        <taxon>Actinomycetes</taxon>
        <taxon>Micromonosporales</taxon>
        <taxon>Micromonosporaceae</taxon>
    </lineage>
</organism>
<accession>A0ABV6MBE2</accession>
<dbReference type="InterPro" id="IPR013658">
    <property type="entry name" value="SGL"/>
</dbReference>
<dbReference type="Gene3D" id="2.120.10.30">
    <property type="entry name" value="TolB, C-terminal domain"/>
    <property type="match status" value="1"/>
</dbReference>
<feature type="domain" description="SMP-30/Gluconolactonase/LRE-like region" evidence="2">
    <location>
        <begin position="17"/>
        <end position="258"/>
    </location>
</feature>
<evidence type="ECO:0000259" key="2">
    <source>
        <dbReference type="Pfam" id="PF08450"/>
    </source>
</evidence>
<dbReference type="Proteomes" id="UP001589867">
    <property type="component" value="Unassembled WGS sequence"/>
</dbReference>
<evidence type="ECO:0000313" key="4">
    <source>
        <dbReference type="Proteomes" id="UP001589867"/>
    </source>
</evidence>
<dbReference type="GO" id="GO:0016787">
    <property type="term" value="F:hydrolase activity"/>
    <property type="evidence" value="ECO:0007669"/>
    <property type="project" value="UniProtKB-KW"/>
</dbReference>
<evidence type="ECO:0000313" key="3">
    <source>
        <dbReference type="EMBL" id="MFC0532040.1"/>
    </source>
</evidence>
<dbReference type="RefSeq" id="WP_377257509.1">
    <property type="nucleotide sequence ID" value="NZ_JBHLUH010000064.1"/>
</dbReference>
<reference evidence="3 4" key="1">
    <citation type="submission" date="2024-09" db="EMBL/GenBank/DDBJ databases">
        <authorList>
            <person name="Sun Q."/>
            <person name="Mori K."/>
        </authorList>
    </citation>
    <scope>NUCLEOTIDE SEQUENCE [LARGE SCALE GENOMIC DNA]</scope>
    <source>
        <strain evidence="3 4">TBRC 3947</strain>
    </source>
</reference>
<evidence type="ECO:0000256" key="1">
    <source>
        <dbReference type="ARBA" id="ARBA00008853"/>
    </source>
</evidence>